<dbReference type="EMBL" id="AWSO01000702">
    <property type="protein sequence ID" value="ESK88089.1"/>
    <property type="molecule type" value="Genomic_DNA"/>
</dbReference>
<proteinExistence type="predicted"/>
<evidence type="ECO:0000313" key="2">
    <source>
        <dbReference type="EMBL" id="ESK88089.1"/>
    </source>
</evidence>
<protein>
    <submittedName>
        <fullName evidence="2">Uncharacterized protein</fullName>
    </submittedName>
</protein>
<gene>
    <name evidence="2" type="ORF">Moror_10737</name>
</gene>
<keyword evidence="1" id="KW-1133">Transmembrane helix</keyword>
<organism evidence="2 3">
    <name type="scientific">Moniliophthora roreri (strain MCA 2997)</name>
    <name type="common">Cocoa frosty pod rot fungus</name>
    <name type="synonym">Crinipellis roreri</name>
    <dbReference type="NCBI Taxonomy" id="1381753"/>
    <lineage>
        <taxon>Eukaryota</taxon>
        <taxon>Fungi</taxon>
        <taxon>Dikarya</taxon>
        <taxon>Basidiomycota</taxon>
        <taxon>Agaricomycotina</taxon>
        <taxon>Agaricomycetes</taxon>
        <taxon>Agaricomycetidae</taxon>
        <taxon>Agaricales</taxon>
        <taxon>Marasmiineae</taxon>
        <taxon>Marasmiaceae</taxon>
        <taxon>Moniliophthora</taxon>
    </lineage>
</organism>
<keyword evidence="1" id="KW-0472">Membrane</keyword>
<evidence type="ECO:0000313" key="3">
    <source>
        <dbReference type="Proteomes" id="UP000017559"/>
    </source>
</evidence>
<accession>V2Y8U2</accession>
<keyword evidence="3" id="KW-1185">Reference proteome</keyword>
<reference evidence="2 3" key="1">
    <citation type="journal article" date="2014" name="BMC Genomics">
        <title>Genome and secretome analysis of the hemibiotrophic fungal pathogen, Moniliophthora roreri, which causes frosty pod rot disease of cacao: mechanisms of the biotrophic and necrotrophic phases.</title>
        <authorList>
            <person name="Meinhardt L.W."/>
            <person name="Costa G.G.L."/>
            <person name="Thomazella D.P.T."/>
            <person name="Teixeira P.J.P.L."/>
            <person name="Carazzolle M.F."/>
            <person name="Schuster S.C."/>
            <person name="Carlson J.E."/>
            <person name="Guiltinan M.J."/>
            <person name="Mieczkowski P."/>
            <person name="Farmer A."/>
            <person name="Ramaraj T."/>
            <person name="Crozier J."/>
            <person name="Davis R.E."/>
            <person name="Shao J."/>
            <person name="Melnick R.L."/>
            <person name="Pereira G.A.G."/>
            <person name="Bailey B.A."/>
        </authorList>
    </citation>
    <scope>NUCLEOTIDE SEQUENCE [LARGE SCALE GENOMIC DNA]</scope>
    <source>
        <strain evidence="2 3">MCA 2997</strain>
    </source>
</reference>
<feature type="transmembrane region" description="Helical" evidence="1">
    <location>
        <begin position="247"/>
        <end position="271"/>
    </location>
</feature>
<dbReference type="AlphaFoldDB" id="V2Y8U2"/>
<evidence type="ECO:0000256" key="1">
    <source>
        <dbReference type="SAM" id="Phobius"/>
    </source>
</evidence>
<dbReference type="Proteomes" id="UP000017559">
    <property type="component" value="Unassembled WGS sequence"/>
</dbReference>
<sequence length="336" mass="38896">MNGLTELINITTYMRDVSQQIEDRSLAARNRLEGQSSSMIERISTAISDLLKQFEHDGSLSIKYTADTLGVLANDYAISMQNVLSHQEESLKLRLGTLFADAHNQYQVVFEALIAAEKRWKYLQNDFWSMQESFTQLSHLATQTTLELHNMKNYTIDLYDAHLQLSQSAHSLDNQIYRISSQAQHHFDTLNNSVVLLKQTLTDTSGLYSPPHWWKEALLTMSSLVLRVDTTTILEYSRSPVYRIFDVAWTVVFWLLRHSVSMATSLLLFFLSARRYVTMKPVHNTLDRPRDTNIGLPFTHQSQVTLQDSYSRTRDHSRYRPRISRIPDRLCRSTIT</sequence>
<dbReference type="KEGG" id="mrr:Moror_10737"/>
<keyword evidence="1" id="KW-0812">Transmembrane</keyword>
<comment type="caution">
    <text evidence="2">The sequence shown here is derived from an EMBL/GenBank/DDBJ whole genome shotgun (WGS) entry which is preliminary data.</text>
</comment>
<name>V2Y8U2_MONRO</name>
<dbReference type="HOGENOM" id="CLU_826638_0_0_1"/>
<dbReference type="OrthoDB" id="2972513at2759"/>